<reference evidence="1" key="1">
    <citation type="journal article" date="2019" name="MBio">
        <title>Virus Genomes from Deep Sea Sediments Expand the Ocean Megavirome and Support Independent Origins of Viral Gigantism.</title>
        <authorList>
            <person name="Backstrom D."/>
            <person name="Yutin N."/>
            <person name="Jorgensen S.L."/>
            <person name="Dharamshi J."/>
            <person name="Homa F."/>
            <person name="Zaremba-Niedwiedzka K."/>
            <person name="Spang A."/>
            <person name="Wolf Y.I."/>
            <person name="Koonin E.V."/>
            <person name="Ettema T.J."/>
        </authorList>
    </citation>
    <scope>NUCLEOTIDE SEQUENCE</scope>
</reference>
<evidence type="ECO:0000313" key="1">
    <source>
        <dbReference type="EMBL" id="QBK88886.1"/>
    </source>
</evidence>
<proteinExistence type="predicted"/>
<name>A0A481Z3C3_9VIRU</name>
<gene>
    <name evidence="1" type="ORF">LCMiAC01_05680</name>
</gene>
<dbReference type="EMBL" id="MK500403">
    <property type="protein sequence ID" value="QBK88886.1"/>
    <property type="molecule type" value="Genomic_DNA"/>
</dbReference>
<protein>
    <submittedName>
        <fullName evidence="1">Uncharacterized protein</fullName>
    </submittedName>
</protein>
<accession>A0A481Z3C3</accession>
<organism evidence="1">
    <name type="scientific">Mimivirus LCMiAC01</name>
    <dbReference type="NCBI Taxonomy" id="2506608"/>
    <lineage>
        <taxon>Viruses</taxon>
        <taxon>Varidnaviria</taxon>
        <taxon>Bamfordvirae</taxon>
        <taxon>Nucleocytoviricota</taxon>
        <taxon>Megaviricetes</taxon>
        <taxon>Imitervirales</taxon>
        <taxon>Mimiviridae</taxon>
        <taxon>Klosneuvirinae</taxon>
    </lineage>
</organism>
<sequence length="209" mass="25458">MFGGKISENKKFKKKYKKYKHKYRSLKLSRALSKMARGNILLARIRPTDENETGDTYKIKDYWYRYVKYIHDNTAAIPQDLVDIFITLILQWVRYDQDKPEKLYFNDVIVNFAKKIINKKFKYDDEQFQQLYKKSLEQVAHKKYKLMVELLDKKSRDTYKKEVYDELTKQIMKYYKKKSMKKKEFLNHLYAILRIVVSRTIEASKEIKE</sequence>